<dbReference type="Gene3D" id="1.20.1300.10">
    <property type="entry name" value="Fumarate reductase/succinate dehydrogenase, transmembrane subunit"/>
    <property type="match status" value="1"/>
</dbReference>
<protein>
    <recommendedName>
        <fullName evidence="4">Succinate dehydrogenase cytochrome b556 subunit</fullName>
    </recommendedName>
</protein>
<feature type="transmembrane region" description="Helical" evidence="13">
    <location>
        <begin position="20"/>
        <end position="44"/>
    </location>
</feature>
<dbReference type="GO" id="GO:0005886">
    <property type="term" value="C:plasma membrane"/>
    <property type="evidence" value="ECO:0007669"/>
    <property type="project" value="TreeGrafter"/>
</dbReference>
<dbReference type="SUPFAM" id="SSF81343">
    <property type="entry name" value="Fumarate reductase respiratory complex transmembrane subunits"/>
    <property type="match status" value="1"/>
</dbReference>
<reference evidence="14 15" key="1">
    <citation type="submission" date="2019-04" db="EMBL/GenBank/DDBJ databases">
        <title>Chitiniphilus eburnea sp. nov., a novel chitinolytic bacterium isolated from aquaculture sludge.</title>
        <authorList>
            <person name="Sheng M."/>
        </authorList>
    </citation>
    <scope>NUCLEOTIDE SEQUENCE [LARGE SCALE GENOMIC DNA]</scope>
    <source>
        <strain evidence="14 15">HX-2-15</strain>
    </source>
</reference>
<dbReference type="NCBIfam" id="TIGR02970">
    <property type="entry name" value="succ_dehyd_cytB"/>
    <property type="match status" value="1"/>
</dbReference>
<keyword evidence="5 12" id="KW-0349">Heme</keyword>
<evidence type="ECO:0000256" key="4">
    <source>
        <dbReference type="ARBA" id="ARBA00020076"/>
    </source>
</evidence>
<evidence type="ECO:0000256" key="2">
    <source>
        <dbReference type="ARBA" id="ARBA00004370"/>
    </source>
</evidence>
<dbReference type="GO" id="GO:0046872">
    <property type="term" value="F:metal ion binding"/>
    <property type="evidence" value="ECO:0007669"/>
    <property type="project" value="UniProtKB-KW"/>
</dbReference>
<dbReference type="InterPro" id="IPR034804">
    <property type="entry name" value="SQR/QFR_C/D"/>
</dbReference>
<evidence type="ECO:0000256" key="10">
    <source>
        <dbReference type="ARBA" id="ARBA00023136"/>
    </source>
</evidence>
<gene>
    <name evidence="14" type="primary">sdhC</name>
    <name evidence="14" type="ORF">FAZ21_16060</name>
</gene>
<dbReference type="CDD" id="cd03499">
    <property type="entry name" value="SQR_TypeC_SdhC"/>
    <property type="match status" value="1"/>
</dbReference>
<name>A0A4U0PIB4_9NEIS</name>
<dbReference type="PANTHER" id="PTHR10978">
    <property type="entry name" value="SUCCINATE DEHYDROGENASE CYTOCHROME B560 SUBUNIT"/>
    <property type="match status" value="1"/>
</dbReference>
<comment type="subunit">
    <text evidence="11">Part of an enzyme complex containing four subunits: a flavoprotein, an iron-sulfur protein, plus two membrane-anchoring proteins, SdhC and SdhD. The complex can form homotrimers.</text>
</comment>
<proteinExistence type="inferred from homology"/>
<dbReference type="GO" id="GO:0009055">
    <property type="term" value="F:electron transfer activity"/>
    <property type="evidence" value="ECO:0007669"/>
    <property type="project" value="InterPro"/>
</dbReference>
<evidence type="ECO:0000256" key="8">
    <source>
        <dbReference type="ARBA" id="ARBA00022989"/>
    </source>
</evidence>
<organism evidence="14 15">
    <name type="scientific">Chitiniphilus eburneus</name>
    <dbReference type="NCBI Taxonomy" id="2571148"/>
    <lineage>
        <taxon>Bacteria</taxon>
        <taxon>Pseudomonadati</taxon>
        <taxon>Pseudomonadota</taxon>
        <taxon>Betaproteobacteria</taxon>
        <taxon>Neisseriales</taxon>
        <taxon>Chitinibacteraceae</taxon>
        <taxon>Chitiniphilus</taxon>
    </lineage>
</organism>
<sequence>MSKTRPKHLALWNISFPLPAIVSGLHRISGALLSLAIPFVLYALAGTLSSAERFEAFRACIAHPVIKLALLVVLWAFLHHACAGIRFLLMDIHKGVDLPTARLTARIVLAVSLVLTAVIGVVAW</sequence>
<evidence type="ECO:0000256" key="3">
    <source>
        <dbReference type="ARBA" id="ARBA00007244"/>
    </source>
</evidence>
<evidence type="ECO:0000256" key="9">
    <source>
        <dbReference type="ARBA" id="ARBA00023004"/>
    </source>
</evidence>
<keyword evidence="6 13" id="KW-0812">Transmembrane</keyword>
<comment type="similarity">
    <text evidence="3">Belongs to the cytochrome b560 family.</text>
</comment>
<keyword evidence="15" id="KW-1185">Reference proteome</keyword>
<keyword evidence="8 13" id="KW-1133">Transmembrane helix</keyword>
<feature type="binding site" description="axial binding residue" evidence="12">
    <location>
        <position position="80"/>
    </location>
    <ligand>
        <name>heme</name>
        <dbReference type="ChEBI" id="CHEBI:30413"/>
        <note>ligand shared with second transmembrane subunit</note>
    </ligand>
    <ligandPart>
        <name>Fe</name>
        <dbReference type="ChEBI" id="CHEBI:18248"/>
    </ligandPart>
</feature>
<evidence type="ECO:0000313" key="15">
    <source>
        <dbReference type="Proteomes" id="UP000310016"/>
    </source>
</evidence>
<keyword evidence="7 12" id="KW-0479">Metal-binding</keyword>
<evidence type="ECO:0000256" key="11">
    <source>
        <dbReference type="ARBA" id="ARBA00025912"/>
    </source>
</evidence>
<comment type="function">
    <text evidence="1">Membrane-anchoring subunit of succinate dehydrogenase (SDH).</text>
</comment>
<comment type="cofactor">
    <cofactor evidence="12">
        <name>heme</name>
        <dbReference type="ChEBI" id="CHEBI:30413"/>
    </cofactor>
    <text evidence="12">The heme is bound between the two transmembrane subunits.</text>
</comment>
<accession>A0A4U0PIB4</accession>
<dbReference type="PIRSF" id="PIRSF000178">
    <property type="entry name" value="SDH_cyt_b560"/>
    <property type="match status" value="1"/>
</dbReference>
<feature type="transmembrane region" description="Helical" evidence="13">
    <location>
        <begin position="65"/>
        <end position="89"/>
    </location>
</feature>
<keyword evidence="10 13" id="KW-0472">Membrane</keyword>
<feature type="transmembrane region" description="Helical" evidence="13">
    <location>
        <begin position="101"/>
        <end position="123"/>
    </location>
</feature>
<evidence type="ECO:0000256" key="7">
    <source>
        <dbReference type="ARBA" id="ARBA00022723"/>
    </source>
</evidence>
<keyword evidence="9 12" id="KW-0408">Iron</keyword>
<dbReference type="PANTHER" id="PTHR10978:SF5">
    <property type="entry name" value="SUCCINATE DEHYDROGENASE CYTOCHROME B560 SUBUNIT, MITOCHONDRIAL"/>
    <property type="match status" value="1"/>
</dbReference>
<comment type="subcellular location">
    <subcellularLocation>
        <location evidence="2">Membrane</location>
    </subcellularLocation>
</comment>
<evidence type="ECO:0000256" key="5">
    <source>
        <dbReference type="ARBA" id="ARBA00022617"/>
    </source>
</evidence>
<dbReference type="InterPro" id="IPR000701">
    <property type="entry name" value="SuccDH_FuR_B_TM-su"/>
</dbReference>
<dbReference type="GO" id="GO:0006099">
    <property type="term" value="P:tricarboxylic acid cycle"/>
    <property type="evidence" value="ECO:0007669"/>
    <property type="project" value="InterPro"/>
</dbReference>
<dbReference type="RefSeq" id="WP_136774462.1">
    <property type="nucleotide sequence ID" value="NZ_CP156074.1"/>
</dbReference>
<dbReference type="OrthoDB" id="9799441at2"/>
<dbReference type="AlphaFoldDB" id="A0A4U0PIB4"/>
<dbReference type="InterPro" id="IPR014314">
    <property type="entry name" value="Succ_DH_cytb556"/>
</dbReference>
<evidence type="ECO:0000256" key="6">
    <source>
        <dbReference type="ARBA" id="ARBA00022692"/>
    </source>
</evidence>
<dbReference type="Proteomes" id="UP000310016">
    <property type="component" value="Unassembled WGS sequence"/>
</dbReference>
<evidence type="ECO:0000256" key="12">
    <source>
        <dbReference type="PIRSR" id="PIRSR000178-1"/>
    </source>
</evidence>
<evidence type="ECO:0000256" key="13">
    <source>
        <dbReference type="SAM" id="Phobius"/>
    </source>
</evidence>
<comment type="caution">
    <text evidence="14">The sequence shown here is derived from an EMBL/GenBank/DDBJ whole genome shotgun (WGS) entry which is preliminary data.</text>
</comment>
<evidence type="ECO:0000313" key="14">
    <source>
        <dbReference type="EMBL" id="TJZ67751.1"/>
    </source>
</evidence>
<dbReference type="Pfam" id="PF01127">
    <property type="entry name" value="Sdh_cyt"/>
    <property type="match status" value="1"/>
</dbReference>
<evidence type="ECO:0000256" key="1">
    <source>
        <dbReference type="ARBA" id="ARBA00004050"/>
    </source>
</evidence>
<dbReference type="EMBL" id="SUMF01000026">
    <property type="protein sequence ID" value="TJZ67751.1"/>
    <property type="molecule type" value="Genomic_DNA"/>
</dbReference>